<gene>
    <name evidence="1" type="ORF">PR048_004421</name>
</gene>
<proteinExistence type="predicted"/>
<dbReference type="Proteomes" id="UP001159363">
    <property type="component" value="Chromosome 2"/>
</dbReference>
<name>A0ABQ9I5E7_9NEOP</name>
<organism evidence="1 2">
    <name type="scientific">Dryococelus australis</name>
    <dbReference type="NCBI Taxonomy" id="614101"/>
    <lineage>
        <taxon>Eukaryota</taxon>
        <taxon>Metazoa</taxon>
        <taxon>Ecdysozoa</taxon>
        <taxon>Arthropoda</taxon>
        <taxon>Hexapoda</taxon>
        <taxon>Insecta</taxon>
        <taxon>Pterygota</taxon>
        <taxon>Neoptera</taxon>
        <taxon>Polyneoptera</taxon>
        <taxon>Phasmatodea</taxon>
        <taxon>Verophasmatodea</taxon>
        <taxon>Anareolatae</taxon>
        <taxon>Phasmatidae</taxon>
        <taxon>Eurycanthinae</taxon>
        <taxon>Dryococelus</taxon>
    </lineage>
</organism>
<reference evidence="1 2" key="1">
    <citation type="submission" date="2023-02" db="EMBL/GenBank/DDBJ databases">
        <title>LHISI_Scaffold_Assembly.</title>
        <authorList>
            <person name="Stuart O.P."/>
            <person name="Cleave R."/>
            <person name="Magrath M.J.L."/>
            <person name="Mikheyev A.S."/>
        </authorList>
    </citation>
    <scope>NUCLEOTIDE SEQUENCE [LARGE SCALE GENOMIC DNA]</scope>
    <source>
        <strain evidence="1">Daus_M_001</strain>
        <tissue evidence="1">Leg muscle</tissue>
    </source>
</reference>
<protein>
    <submittedName>
        <fullName evidence="1">Uncharacterized protein</fullName>
    </submittedName>
</protein>
<evidence type="ECO:0000313" key="1">
    <source>
        <dbReference type="EMBL" id="KAJ8891866.1"/>
    </source>
</evidence>
<accession>A0ABQ9I5E7</accession>
<comment type="caution">
    <text evidence="1">The sequence shown here is derived from an EMBL/GenBank/DDBJ whole genome shotgun (WGS) entry which is preliminary data.</text>
</comment>
<dbReference type="EMBL" id="JARBHB010000002">
    <property type="protein sequence ID" value="KAJ8891866.1"/>
    <property type="molecule type" value="Genomic_DNA"/>
</dbReference>
<evidence type="ECO:0000313" key="2">
    <source>
        <dbReference type="Proteomes" id="UP001159363"/>
    </source>
</evidence>
<sequence>MVKQRLVMRKNIFQKGKLSYNILFKISLMLCLVPGKSMCPTCYSNIFVARQNENDEEKGDVFVNPMELTEKLDSAFNILELSPSTAKIRKLSSGKRNLAISSKAYKVSEEVKKKLQLCFGEGDKSCQNYKKVGDRTRNITGIRKKKKVLGFVIILQKT</sequence>
<keyword evidence="2" id="KW-1185">Reference proteome</keyword>